<proteinExistence type="predicted"/>
<dbReference type="AlphaFoldDB" id="A0A9D1T630"/>
<name>A0A9D1T630_9FIRM</name>
<sequence>MQERKERQKKQFQNLTIRDDFMFAAVLADEEICRQVLSLALGTPVSPVEVVPERTVRYHPEFRGVRLDISARCRNGTGFDVEMQRRRDDVPRRSRYYHSQMDMGLLKNGADYRKLPAGYVVFICCFDPVGDKRYRYLFTARCRENGKAANDGSYTVLLSTEGKNREEVPEALVKFLEFIKEDEPDHEKDYQDPLICRMQQRSRQLKEDREMEGSYMRLEELLWEERRNGQKAGVRRGVRKGRSEALKDSIFLIWNRKGGLPPGTVRRIRKEKDPEVLLQWVYLSAQSDSPEDFCSRIEEK</sequence>
<accession>A0A9D1T630</accession>
<comment type="caution">
    <text evidence="1">The sequence shown here is derived from an EMBL/GenBank/DDBJ whole genome shotgun (WGS) entry which is preliminary data.</text>
</comment>
<organism evidence="1 2">
    <name type="scientific">Candidatus Pullilachnospira stercoravium</name>
    <dbReference type="NCBI Taxonomy" id="2840913"/>
    <lineage>
        <taxon>Bacteria</taxon>
        <taxon>Bacillati</taxon>
        <taxon>Bacillota</taxon>
        <taxon>Clostridia</taxon>
        <taxon>Lachnospirales</taxon>
        <taxon>Lachnospiraceae</taxon>
        <taxon>Lachnospiraceae incertae sedis</taxon>
        <taxon>Candidatus Pullilachnospira</taxon>
    </lineage>
</organism>
<dbReference type="Proteomes" id="UP000886723">
    <property type="component" value="Unassembled WGS sequence"/>
</dbReference>
<evidence type="ECO:0000313" key="2">
    <source>
        <dbReference type="Proteomes" id="UP000886723"/>
    </source>
</evidence>
<dbReference type="NCBIfam" id="TIGR01784">
    <property type="entry name" value="T_den_put_tspse"/>
    <property type="match status" value="1"/>
</dbReference>
<dbReference type="Pfam" id="PF12784">
    <property type="entry name" value="PDDEXK_2"/>
    <property type="match status" value="1"/>
</dbReference>
<evidence type="ECO:0000313" key="1">
    <source>
        <dbReference type="EMBL" id="HIV12942.1"/>
    </source>
</evidence>
<dbReference type="InterPro" id="IPR010106">
    <property type="entry name" value="RpnA"/>
</dbReference>
<gene>
    <name evidence="1" type="ORF">IAA63_07365</name>
</gene>
<reference evidence="1" key="2">
    <citation type="journal article" date="2021" name="PeerJ">
        <title>Extensive microbial diversity within the chicken gut microbiome revealed by metagenomics and culture.</title>
        <authorList>
            <person name="Gilroy R."/>
            <person name="Ravi A."/>
            <person name="Getino M."/>
            <person name="Pursley I."/>
            <person name="Horton D.L."/>
            <person name="Alikhan N.F."/>
            <person name="Baker D."/>
            <person name="Gharbi K."/>
            <person name="Hall N."/>
            <person name="Watson M."/>
            <person name="Adriaenssens E.M."/>
            <person name="Foster-Nyarko E."/>
            <person name="Jarju S."/>
            <person name="Secka A."/>
            <person name="Antonio M."/>
            <person name="Oren A."/>
            <person name="Chaudhuri R.R."/>
            <person name="La Ragione R."/>
            <person name="Hildebrand F."/>
            <person name="Pallen M.J."/>
        </authorList>
    </citation>
    <scope>NUCLEOTIDE SEQUENCE</scope>
    <source>
        <strain evidence="1">ChiBcec2-4451</strain>
    </source>
</reference>
<reference evidence="1" key="1">
    <citation type="submission" date="2020-10" db="EMBL/GenBank/DDBJ databases">
        <authorList>
            <person name="Gilroy R."/>
        </authorList>
    </citation>
    <scope>NUCLEOTIDE SEQUENCE</scope>
    <source>
        <strain evidence="1">ChiBcec2-4451</strain>
    </source>
</reference>
<dbReference type="EMBL" id="DVON01000164">
    <property type="protein sequence ID" value="HIV12942.1"/>
    <property type="molecule type" value="Genomic_DNA"/>
</dbReference>
<protein>
    <submittedName>
        <fullName evidence="1">Rpn family recombination-promoting nuclease/putative transposase</fullName>
    </submittedName>
</protein>